<proteinExistence type="inferred from homology"/>
<dbReference type="EMBL" id="JBHUHO010000007">
    <property type="protein sequence ID" value="MFD2114607.1"/>
    <property type="molecule type" value="Genomic_DNA"/>
</dbReference>
<dbReference type="PANTHER" id="PTHR30605">
    <property type="entry name" value="ANHYDRO-N-ACETYLMURAMIC ACID KINASE"/>
    <property type="match status" value="1"/>
</dbReference>
<accession>A0ABW4YFX8</accession>
<comment type="pathway">
    <text evidence="1">Amino-sugar metabolism; 1,6-anhydro-N-acetylmuramate degradation.</text>
</comment>
<comment type="pathway">
    <text evidence="1">Cell wall biogenesis; peptidoglycan recycling.</text>
</comment>
<dbReference type="PANTHER" id="PTHR30605:SF0">
    <property type="entry name" value="ANHYDRO-N-ACETYLMURAMIC ACID KINASE"/>
    <property type="match status" value="1"/>
</dbReference>
<dbReference type="CDD" id="cd24050">
    <property type="entry name" value="ASKHA_NBD_ANMK"/>
    <property type="match status" value="1"/>
</dbReference>
<reference evidence="3" key="1">
    <citation type="journal article" date="2019" name="Int. J. Syst. Evol. Microbiol.">
        <title>The Global Catalogue of Microorganisms (GCM) 10K type strain sequencing project: providing services to taxonomists for standard genome sequencing and annotation.</title>
        <authorList>
            <consortium name="The Broad Institute Genomics Platform"/>
            <consortium name="The Broad Institute Genome Sequencing Center for Infectious Disease"/>
            <person name="Wu L."/>
            <person name="Ma J."/>
        </authorList>
    </citation>
    <scope>NUCLEOTIDE SEQUENCE [LARGE SCALE GENOMIC DNA]</scope>
    <source>
        <strain evidence="3">GH52</strain>
    </source>
</reference>
<dbReference type="RefSeq" id="WP_377769620.1">
    <property type="nucleotide sequence ID" value="NZ_JBHUHO010000007.1"/>
</dbReference>
<comment type="caution">
    <text evidence="2">The sequence shown here is derived from an EMBL/GenBank/DDBJ whole genome shotgun (WGS) entry which is preliminary data.</text>
</comment>
<keyword evidence="3" id="KW-1185">Reference proteome</keyword>
<dbReference type="NCBIfam" id="NF007148">
    <property type="entry name" value="PRK09585.3-2"/>
    <property type="match status" value="1"/>
</dbReference>
<gene>
    <name evidence="1" type="primary">anmK</name>
    <name evidence="2" type="ORF">ACFSJH_02450</name>
</gene>
<comment type="catalytic activity">
    <reaction evidence="1">
        <text>1,6-anhydro-N-acetyl-beta-muramate + ATP + H2O = N-acetyl-D-muramate 6-phosphate + ADP + H(+)</text>
        <dbReference type="Rhea" id="RHEA:24952"/>
        <dbReference type="ChEBI" id="CHEBI:15377"/>
        <dbReference type="ChEBI" id="CHEBI:15378"/>
        <dbReference type="ChEBI" id="CHEBI:30616"/>
        <dbReference type="ChEBI" id="CHEBI:58690"/>
        <dbReference type="ChEBI" id="CHEBI:58722"/>
        <dbReference type="ChEBI" id="CHEBI:456216"/>
        <dbReference type="EC" id="2.7.1.170"/>
    </reaction>
</comment>
<keyword evidence="1" id="KW-0547">Nucleotide-binding</keyword>
<dbReference type="EC" id="2.7.1.170" evidence="1"/>
<dbReference type="Pfam" id="PF03702">
    <property type="entry name" value="AnmK"/>
    <property type="match status" value="1"/>
</dbReference>
<dbReference type="InterPro" id="IPR043129">
    <property type="entry name" value="ATPase_NBD"/>
</dbReference>
<dbReference type="HAMAP" id="MF_01270">
    <property type="entry name" value="AnhMurNAc_kinase"/>
    <property type="match status" value="1"/>
</dbReference>
<dbReference type="GO" id="GO:0016301">
    <property type="term" value="F:kinase activity"/>
    <property type="evidence" value="ECO:0007669"/>
    <property type="project" value="UniProtKB-KW"/>
</dbReference>
<evidence type="ECO:0000313" key="2">
    <source>
        <dbReference type="EMBL" id="MFD2114607.1"/>
    </source>
</evidence>
<feature type="binding site" evidence="1">
    <location>
        <begin position="34"/>
        <end position="41"/>
    </location>
    <ligand>
        <name>ATP</name>
        <dbReference type="ChEBI" id="CHEBI:30616"/>
    </ligand>
</feature>
<protein>
    <recommendedName>
        <fullName evidence="1">Anhydro-N-acetylmuramic acid kinase</fullName>
        <ecNumber evidence="1">2.7.1.170</ecNumber>
    </recommendedName>
    <alternativeName>
        <fullName evidence="1">AnhMurNAc kinase</fullName>
    </alternativeName>
</protein>
<dbReference type="InterPro" id="IPR005338">
    <property type="entry name" value="Anhydro_N_Ac-Mur_kinase"/>
</dbReference>
<evidence type="ECO:0000256" key="1">
    <source>
        <dbReference type="HAMAP-Rule" id="MF_01270"/>
    </source>
</evidence>
<keyword evidence="1" id="KW-0119">Carbohydrate metabolism</keyword>
<dbReference type="Gene3D" id="3.30.420.40">
    <property type="match status" value="2"/>
</dbReference>
<keyword evidence="1 2" id="KW-0808">Transferase</keyword>
<dbReference type="SUPFAM" id="SSF53067">
    <property type="entry name" value="Actin-like ATPase domain"/>
    <property type="match status" value="1"/>
</dbReference>
<dbReference type="Proteomes" id="UP001597362">
    <property type="component" value="Unassembled WGS sequence"/>
</dbReference>
<organism evidence="2 3">
    <name type="scientific">Paenibacillus yanchengensis</name>
    <dbReference type="NCBI Taxonomy" id="2035833"/>
    <lineage>
        <taxon>Bacteria</taxon>
        <taxon>Bacillati</taxon>
        <taxon>Bacillota</taxon>
        <taxon>Bacilli</taxon>
        <taxon>Bacillales</taxon>
        <taxon>Paenibacillaceae</taxon>
        <taxon>Paenibacillus</taxon>
    </lineage>
</organism>
<name>A0ABW4YFX8_9BACL</name>
<keyword evidence="1" id="KW-0067">ATP-binding</keyword>
<comment type="similarity">
    <text evidence="1">Belongs to the anhydro-N-acetylmuramic acid kinase family.</text>
</comment>
<evidence type="ECO:0000313" key="3">
    <source>
        <dbReference type="Proteomes" id="UP001597362"/>
    </source>
</evidence>
<sequence length="421" mass="45389">MMNNAKTIIKTENPATSPTTVTPEICYAVGLMSGTSVDGIDAAVIEIRPIATADHVLDVRLLAFENKPFVPAVREQIFRLFDPAKATIDKVGAMHTWLGELYAEAAQSVLALSGLQAEQVMVIGSHGQTIYHAPEDNFVASYNLRCSVQIGDGAIIANRTGIACVSDFRVADMALGGQGAPLVPFTEYVLFREETTCLLLQNIGGIGNMTVLPAGTSLEEVFAFDTGPGNMIIDGLVALLYPPLMMDVGGKIAAQGTIVAELLEWLQADDYYTMALPKSTGRERFGEQYVAAIVQKMNEQGWQKEDVITTVTYFTAWTIVHSYHYYVAAEQTLARLIVSGGGSYNSTLMGFLQKLFVPLGIDVCTQEEIGGNSDAKEAVAFALLAFYTMERLPNTISRVTGATAPAIMGKISYPTGRTKPS</sequence>
<comment type="function">
    <text evidence="1">Catalyzes the specific phosphorylation of 1,6-anhydro-N-acetylmuramic acid (anhMurNAc) with the simultaneous cleavage of the 1,6-anhydro ring, generating MurNAc-6-P. Is required for the utilization of anhMurNAc either imported from the medium or derived from its own cell wall murein, and thus plays a role in cell wall recycling.</text>
</comment>
<keyword evidence="1 2" id="KW-0418">Kinase</keyword>